<feature type="domain" description="ABC transporter" evidence="3">
    <location>
        <begin position="34"/>
        <end position="71"/>
    </location>
</feature>
<dbReference type="InterPro" id="IPR027417">
    <property type="entry name" value="P-loop_NTPase"/>
</dbReference>
<dbReference type="OrthoDB" id="6500128at2759"/>
<dbReference type="eggNOG" id="KOG0054">
    <property type="taxonomic scope" value="Eukaryota"/>
</dbReference>
<dbReference type="PANTHER" id="PTHR24223:SF415">
    <property type="entry name" value="FI20190P1"/>
    <property type="match status" value="1"/>
</dbReference>
<feature type="non-terminal residue" evidence="4">
    <location>
        <position position="1"/>
    </location>
</feature>
<dbReference type="EMBL" id="AGNL01047807">
    <property type="protein sequence ID" value="EJK46357.1"/>
    <property type="molecule type" value="Genomic_DNA"/>
</dbReference>
<sequence>ASGRSSPEEAWNALESASPELARQFRESEGGLLTKIDEGGENLSLGQRQLICLARALLKKSKILVLDEATSSVDTKTDAQVQETIRREFVEKGATVITVAHRLDTVLSYDRILVLDDGMPVELGAPSELLRLQKGYLRRLYESDRENIQKGRRTRVTAR</sequence>
<dbReference type="Gene3D" id="3.40.50.300">
    <property type="entry name" value="P-loop containing nucleotide triphosphate hydrolases"/>
    <property type="match status" value="1"/>
</dbReference>
<dbReference type="OMA" id="NTIAHWI"/>
<dbReference type="Proteomes" id="UP000266841">
    <property type="component" value="Unassembled WGS sequence"/>
</dbReference>
<keyword evidence="1" id="KW-0547">Nucleotide-binding</keyword>
<evidence type="ECO:0000313" key="4">
    <source>
        <dbReference type="EMBL" id="EJK46357.1"/>
    </source>
</evidence>
<dbReference type="AlphaFoldDB" id="K0RIA6"/>
<protein>
    <recommendedName>
        <fullName evidence="3">ABC transporter domain-containing protein</fullName>
    </recommendedName>
</protein>
<dbReference type="GO" id="GO:0016887">
    <property type="term" value="F:ATP hydrolysis activity"/>
    <property type="evidence" value="ECO:0007669"/>
    <property type="project" value="InterPro"/>
</dbReference>
<dbReference type="GO" id="GO:0016020">
    <property type="term" value="C:membrane"/>
    <property type="evidence" value="ECO:0007669"/>
    <property type="project" value="TreeGrafter"/>
</dbReference>
<evidence type="ECO:0000313" key="5">
    <source>
        <dbReference type="Proteomes" id="UP000266841"/>
    </source>
</evidence>
<evidence type="ECO:0000259" key="3">
    <source>
        <dbReference type="Pfam" id="PF00005"/>
    </source>
</evidence>
<dbReference type="InterPro" id="IPR050173">
    <property type="entry name" value="ABC_transporter_C-like"/>
</dbReference>
<dbReference type="PANTHER" id="PTHR24223">
    <property type="entry name" value="ATP-BINDING CASSETTE SUB-FAMILY C"/>
    <property type="match status" value="1"/>
</dbReference>
<organism evidence="4 5">
    <name type="scientific">Thalassiosira oceanica</name>
    <name type="common">Marine diatom</name>
    <dbReference type="NCBI Taxonomy" id="159749"/>
    <lineage>
        <taxon>Eukaryota</taxon>
        <taxon>Sar</taxon>
        <taxon>Stramenopiles</taxon>
        <taxon>Ochrophyta</taxon>
        <taxon>Bacillariophyta</taxon>
        <taxon>Coscinodiscophyceae</taxon>
        <taxon>Thalassiosirophycidae</taxon>
        <taxon>Thalassiosirales</taxon>
        <taxon>Thalassiosiraceae</taxon>
        <taxon>Thalassiosira</taxon>
    </lineage>
</organism>
<keyword evidence="5" id="KW-1185">Reference proteome</keyword>
<keyword evidence="2" id="KW-0067">ATP-binding</keyword>
<dbReference type="InterPro" id="IPR003439">
    <property type="entry name" value="ABC_transporter-like_ATP-bd"/>
</dbReference>
<name>K0RIA6_THAOC</name>
<dbReference type="GO" id="GO:0005524">
    <property type="term" value="F:ATP binding"/>
    <property type="evidence" value="ECO:0007669"/>
    <property type="project" value="UniProtKB-KW"/>
</dbReference>
<proteinExistence type="predicted"/>
<dbReference type="Pfam" id="PF00005">
    <property type="entry name" value="ABC_tran"/>
    <property type="match status" value="1"/>
</dbReference>
<reference evidence="4 5" key="1">
    <citation type="journal article" date="2012" name="Genome Biol.">
        <title>Genome and low-iron response of an oceanic diatom adapted to chronic iron limitation.</title>
        <authorList>
            <person name="Lommer M."/>
            <person name="Specht M."/>
            <person name="Roy A.S."/>
            <person name="Kraemer L."/>
            <person name="Andreson R."/>
            <person name="Gutowska M.A."/>
            <person name="Wolf J."/>
            <person name="Bergner S.V."/>
            <person name="Schilhabel M.B."/>
            <person name="Klostermeier U.C."/>
            <person name="Beiko R.G."/>
            <person name="Rosenstiel P."/>
            <person name="Hippler M."/>
            <person name="Laroche J."/>
        </authorList>
    </citation>
    <scope>NUCLEOTIDE SEQUENCE [LARGE SCALE GENOMIC DNA]</scope>
    <source>
        <strain evidence="4 5">CCMP1005</strain>
    </source>
</reference>
<comment type="caution">
    <text evidence="4">The sequence shown here is derived from an EMBL/GenBank/DDBJ whole genome shotgun (WGS) entry which is preliminary data.</text>
</comment>
<evidence type="ECO:0000256" key="1">
    <source>
        <dbReference type="ARBA" id="ARBA00022741"/>
    </source>
</evidence>
<accession>K0RIA6</accession>
<dbReference type="GO" id="GO:0042626">
    <property type="term" value="F:ATPase-coupled transmembrane transporter activity"/>
    <property type="evidence" value="ECO:0007669"/>
    <property type="project" value="TreeGrafter"/>
</dbReference>
<evidence type="ECO:0000256" key="2">
    <source>
        <dbReference type="ARBA" id="ARBA00022840"/>
    </source>
</evidence>
<gene>
    <name evidence="4" type="ORF">THAOC_34974</name>
</gene>
<dbReference type="SUPFAM" id="SSF52540">
    <property type="entry name" value="P-loop containing nucleoside triphosphate hydrolases"/>
    <property type="match status" value="1"/>
</dbReference>